<dbReference type="InterPro" id="IPR037523">
    <property type="entry name" value="VOC_core"/>
</dbReference>
<feature type="domain" description="VOC" evidence="1">
    <location>
        <begin position="3"/>
        <end position="122"/>
    </location>
</feature>
<evidence type="ECO:0000313" key="2">
    <source>
        <dbReference type="EMBL" id="MBC5635259.1"/>
    </source>
</evidence>
<dbReference type="InterPro" id="IPR004360">
    <property type="entry name" value="Glyas_Fos-R_dOase_dom"/>
</dbReference>
<gene>
    <name evidence="2" type="ORF">H8S33_00340</name>
</gene>
<accession>A0A923L2H3</accession>
<organism evidence="2 3">
    <name type="scientific">Ornithinibacillus hominis</name>
    <dbReference type="NCBI Taxonomy" id="2763055"/>
    <lineage>
        <taxon>Bacteria</taxon>
        <taxon>Bacillati</taxon>
        <taxon>Bacillota</taxon>
        <taxon>Bacilli</taxon>
        <taxon>Bacillales</taxon>
        <taxon>Bacillaceae</taxon>
        <taxon>Ornithinibacillus</taxon>
    </lineage>
</organism>
<dbReference type="Pfam" id="PF00903">
    <property type="entry name" value="Glyoxalase"/>
    <property type="match status" value="1"/>
</dbReference>
<comment type="caution">
    <text evidence="2">The sequence shown here is derived from an EMBL/GenBank/DDBJ whole genome shotgun (WGS) entry which is preliminary data.</text>
</comment>
<dbReference type="Gene3D" id="3.10.180.10">
    <property type="entry name" value="2,3-Dihydroxybiphenyl 1,2-Dioxygenase, domain 1"/>
    <property type="match status" value="1"/>
</dbReference>
<dbReference type="SUPFAM" id="SSF54593">
    <property type="entry name" value="Glyoxalase/Bleomycin resistance protein/Dihydroxybiphenyl dioxygenase"/>
    <property type="match status" value="1"/>
</dbReference>
<dbReference type="EMBL" id="JACOOL010000001">
    <property type="protein sequence ID" value="MBC5635259.1"/>
    <property type="molecule type" value="Genomic_DNA"/>
</dbReference>
<dbReference type="AlphaFoldDB" id="A0A923L2H3"/>
<name>A0A923L2H3_9BACI</name>
<dbReference type="PROSITE" id="PS51819">
    <property type="entry name" value="VOC"/>
    <property type="match status" value="1"/>
</dbReference>
<evidence type="ECO:0000259" key="1">
    <source>
        <dbReference type="PROSITE" id="PS51819"/>
    </source>
</evidence>
<proteinExistence type="predicted"/>
<dbReference type="RefSeq" id="WP_186867975.1">
    <property type="nucleotide sequence ID" value="NZ_JACOOL010000001.1"/>
</dbReference>
<evidence type="ECO:0000313" key="3">
    <source>
        <dbReference type="Proteomes" id="UP000637359"/>
    </source>
</evidence>
<reference evidence="2" key="1">
    <citation type="submission" date="2020-08" db="EMBL/GenBank/DDBJ databases">
        <title>Genome public.</title>
        <authorList>
            <person name="Liu C."/>
            <person name="Sun Q."/>
        </authorList>
    </citation>
    <scope>NUCLEOTIDE SEQUENCE</scope>
    <source>
        <strain evidence="2">BX22</strain>
    </source>
</reference>
<dbReference type="Proteomes" id="UP000637359">
    <property type="component" value="Unassembled WGS sequence"/>
</dbReference>
<keyword evidence="3" id="KW-1185">Reference proteome</keyword>
<sequence>MIRIGAVFVPVLNVEKAIHWYKEKLGLHHVGTWPENQGADFYFMEQRQYLTLVRVLEKPPTTFPDSTNYQNAYYNFTTTDIYSYHQELQQKGVTVTDVEEHGPIIGFDFFDFEGNKFGVVVENKDFKKE</sequence>
<protein>
    <submittedName>
        <fullName evidence="2">VOC family protein</fullName>
    </submittedName>
</protein>
<dbReference type="InterPro" id="IPR029068">
    <property type="entry name" value="Glyas_Bleomycin-R_OHBP_Dase"/>
</dbReference>